<accession>A0A9P1C618</accession>
<sequence>MLEWPPGSIIASQKEGQAYLVLAPGSLGLLAWMLEAIELEGVGTAYRPIQQSTALVFLHICDLEEWLDISFEVQMVGNHGGLVMVPSGPSENLCAARVKQGLQLTVKQALACISCLGIKIPSQKSKPAIYKLLIDSVLATPEEREDAFQKSAVMKGDGQEDSQSNISDYEELIKLVEEDAENQGDQDLKQEREQVNQHPLKMPKFHQGMSSLAHANLVQQKRFARASITAIGAK</sequence>
<feature type="coiled-coil region" evidence="1">
    <location>
        <begin position="159"/>
        <end position="186"/>
    </location>
</feature>
<proteinExistence type="predicted"/>
<comment type="caution">
    <text evidence="2">The sequence shown here is derived from an EMBL/GenBank/DDBJ whole genome shotgun (WGS) entry which is preliminary data.</text>
</comment>
<dbReference type="EMBL" id="CAMXCT030000984">
    <property type="protein sequence ID" value="CAL4772690.1"/>
    <property type="molecule type" value="Genomic_DNA"/>
</dbReference>
<evidence type="ECO:0000313" key="2">
    <source>
        <dbReference type="EMBL" id="CAI3985378.1"/>
    </source>
</evidence>
<keyword evidence="4" id="KW-1185">Reference proteome</keyword>
<evidence type="ECO:0000256" key="1">
    <source>
        <dbReference type="SAM" id="Coils"/>
    </source>
</evidence>
<dbReference type="EMBL" id="CAMXCT020000984">
    <property type="protein sequence ID" value="CAL1138753.1"/>
    <property type="molecule type" value="Genomic_DNA"/>
</dbReference>
<evidence type="ECO:0000313" key="3">
    <source>
        <dbReference type="EMBL" id="CAL4772690.1"/>
    </source>
</evidence>
<keyword evidence="1" id="KW-0175">Coiled coil</keyword>
<organism evidence="2">
    <name type="scientific">Cladocopium goreaui</name>
    <dbReference type="NCBI Taxonomy" id="2562237"/>
    <lineage>
        <taxon>Eukaryota</taxon>
        <taxon>Sar</taxon>
        <taxon>Alveolata</taxon>
        <taxon>Dinophyceae</taxon>
        <taxon>Suessiales</taxon>
        <taxon>Symbiodiniaceae</taxon>
        <taxon>Cladocopium</taxon>
    </lineage>
</organism>
<reference evidence="2" key="1">
    <citation type="submission" date="2022-10" db="EMBL/GenBank/DDBJ databases">
        <authorList>
            <person name="Chen Y."/>
            <person name="Dougan E. K."/>
            <person name="Chan C."/>
            <person name="Rhodes N."/>
            <person name="Thang M."/>
        </authorList>
    </citation>
    <scope>NUCLEOTIDE SEQUENCE</scope>
</reference>
<evidence type="ECO:0000313" key="4">
    <source>
        <dbReference type="Proteomes" id="UP001152797"/>
    </source>
</evidence>
<gene>
    <name evidence="2" type="ORF">C1SCF055_LOCUS12831</name>
</gene>
<dbReference type="Proteomes" id="UP001152797">
    <property type="component" value="Unassembled WGS sequence"/>
</dbReference>
<dbReference type="EMBL" id="CAMXCT010000984">
    <property type="protein sequence ID" value="CAI3985378.1"/>
    <property type="molecule type" value="Genomic_DNA"/>
</dbReference>
<dbReference type="AlphaFoldDB" id="A0A9P1C618"/>
<name>A0A9P1C618_9DINO</name>
<reference evidence="3 4" key="2">
    <citation type="submission" date="2024-05" db="EMBL/GenBank/DDBJ databases">
        <authorList>
            <person name="Chen Y."/>
            <person name="Shah S."/>
            <person name="Dougan E. K."/>
            <person name="Thang M."/>
            <person name="Chan C."/>
        </authorList>
    </citation>
    <scope>NUCLEOTIDE SEQUENCE [LARGE SCALE GENOMIC DNA]</scope>
</reference>
<protein>
    <submittedName>
        <fullName evidence="3">Reticulocyte-binding protein 2-like a</fullName>
    </submittedName>
</protein>